<feature type="region of interest" description="Disordered" evidence="1">
    <location>
        <begin position="1"/>
        <end position="30"/>
    </location>
</feature>
<proteinExistence type="predicted"/>
<dbReference type="STRING" id="301148.B4135_0321"/>
<feature type="compositionally biased region" description="Basic residues" evidence="1">
    <location>
        <begin position="21"/>
        <end position="30"/>
    </location>
</feature>
<dbReference type="AlphaFoldDB" id="A0A150M480"/>
<evidence type="ECO:0000256" key="1">
    <source>
        <dbReference type="SAM" id="MobiDB-lite"/>
    </source>
</evidence>
<protein>
    <submittedName>
        <fullName evidence="2">Uncharacterized protein</fullName>
    </submittedName>
</protein>
<gene>
    <name evidence="2" type="ORF">B4135_0321</name>
</gene>
<reference evidence="2 3" key="1">
    <citation type="submission" date="2016-01" db="EMBL/GenBank/DDBJ databases">
        <title>Draft Genome Sequences of Seven Thermophilic Sporeformers Isolated from Foods.</title>
        <authorList>
            <person name="Berendsen E.M."/>
            <person name="Wells-Bennik M.H."/>
            <person name="Krawcyk A.O."/>
            <person name="De Jong A."/>
            <person name="Holsappel S."/>
            <person name="Eijlander R.T."/>
            <person name="Kuipers O.P."/>
        </authorList>
    </citation>
    <scope>NUCLEOTIDE SEQUENCE [LARGE SCALE GENOMIC DNA]</scope>
    <source>
        <strain evidence="2 3">B4135</strain>
    </source>
</reference>
<accession>A0A150M480</accession>
<sequence length="60" mass="6753">MEARRNGEAGVGFWSNGPFPRGRRAAPGRNPARRFRNFSLIPVHSVRKFGGLNSGMNHRF</sequence>
<comment type="caution">
    <text evidence="2">The sequence shown here is derived from an EMBL/GenBank/DDBJ whole genome shotgun (WGS) entry which is preliminary data.</text>
</comment>
<name>A0A150M480_9BACI</name>
<evidence type="ECO:0000313" key="2">
    <source>
        <dbReference type="EMBL" id="KYD19417.1"/>
    </source>
</evidence>
<dbReference type="EMBL" id="LQYT01000040">
    <property type="protein sequence ID" value="KYD19417.1"/>
    <property type="molecule type" value="Genomic_DNA"/>
</dbReference>
<dbReference type="Proteomes" id="UP000075683">
    <property type="component" value="Unassembled WGS sequence"/>
</dbReference>
<evidence type="ECO:0000313" key="3">
    <source>
        <dbReference type="Proteomes" id="UP000075683"/>
    </source>
</evidence>
<organism evidence="2 3">
    <name type="scientific">Caldibacillus debilis</name>
    <dbReference type="NCBI Taxonomy" id="301148"/>
    <lineage>
        <taxon>Bacteria</taxon>
        <taxon>Bacillati</taxon>
        <taxon>Bacillota</taxon>
        <taxon>Bacilli</taxon>
        <taxon>Bacillales</taxon>
        <taxon>Bacillaceae</taxon>
        <taxon>Caldibacillus</taxon>
    </lineage>
</organism>